<dbReference type="PANTHER" id="PTHR30589">
    <property type="entry name" value="PROLIPOPROTEIN DIACYLGLYCERYL TRANSFERASE"/>
    <property type="match status" value="1"/>
</dbReference>
<evidence type="ECO:0000313" key="8">
    <source>
        <dbReference type="EMBL" id="ANH79054.1"/>
    </source>
</evidence>
<comment type="catalytic activity">
    <reaction evidence="7">
        <text>L-cysteinyl-[prolipoprotein] + a 1,2-diacyl-sn-glycero-3-phospho-(1'-sn-glycerol) = an S-1,2-diacyl-sn-glyceryl-L-cysteinyl-[prolipoprotein] + sn-glycerol 1-phosphate + H(+)</text>
        <dbReference type="Rhea" id="RHEA:56712"/>
        <dbReference type="Rhea" id="RHEA-COMP:14679"/>
        <dbReference type="Rhea" id="RHEA-COMP:14680"/>
        <dbReference type="ChEBI" id="CHEBI:15378"/>
        <dbReference type="ChEBI" id="CHEBI:29950"/>
        <dbReference type="ChEBI" id="CHEBI:57685"/>
        <dbReference type="ChEBI" id="CHEBI:64716"/>
        <dbReference type="ChEBI" id="CHEBI:140658"/>
        <dbReference type="EC" id="2.5.1.145"/>
    </reaction>
</comment>
<feature type="transmembrane region" description="Helical" evidence="7">
    <location>
        <begin position="138"/>
        <end position="159"/>
    </location>
</feature>
<evidence type="ECO:0000256" key="7">
    <source>
        <dbReference type="HAMAP-Rule" id="MF_01147"/>
    </source>
</evidence>
<dbReference type="STRING" id="1806891.Cs308_0884"/>
<comment type="similarity">
    <text evidence="1 7">Belongs to the Lgt family.</text>
</comment>
<name>A0A1A9HYD4_9CHLA</name>
<feature type="transmembrane region" description="Helical" evidence="7">
    <location>
        <begin position="227"/>
        <end position="246"/>
    </location>
</feature>
<dbReference type="GO" id="GO:0005886">
    <property type="term" value="C:plasma membrane"/>
    <property type="evidence" value="ECO:0007669"/>
    <property type="project" value="UniProtKB-SubCell"/>
</dbReference>
<gene>
    <name evidence="7" type="primary">lgt</name>
    <name evidence="8" type="ORF">Cs308_0884</name>
</gene>
<dbReference type="InterPro" id="IPR001640">
    <property type="entry name" value="Lgt"/>
</dbReference>
<dbReference type="EC" id="2.5.1.145" evidence="7"/>
<evidence type="ECO:0000256" key="3">
    <source>
        <dbReference type="ARBA" id="ARBA00022679"/>
    </source>
</evidence>
<evidence type="ECO:0000256" key="1">
    <source>
        <dbReference type="ARBA" id="ARBA00007150"/>
    </source>
</evidence>
<comment type="pathway">
    <text evidence="7">Protein modification; lipoprotein biosynthesis (diacylglyceryl transfer).</text>
</comment>
<dbReference type="NCBIfam" id="NF000775">
    <property type="entry name" value="PRK00052.2-5"/>
    <property type="match status" value="1"/>
</dbReference>
<keyword evidence="9" id="KW-1185">Reference proteome</keyword>
<dbReference type="EMBL" id="CP014639">
    <property type="protein sequence ID" value="ANH79054.1"/>
    <property type="molecule type" value="Genomic_DNA"/>
</dbReference>
<evidence type="ECO:0000256" key="5">
    <source>
        <dbReference type="ARBA" id="ARBA00022989"/>
    </source>
</evidence>
<dbReference type="GO" id="GO:0008961">
    <property type="term" value="F:phosphatidylglycerol-prolipoprotein diacylglyceryl transferase activity"/>
    <property type="evidence" value="ECO:0007669"/>
    <property type="project" value="UniProtKB-UniRule"/>
</dbReference>
<keyword evidence="6 7" id="KW-0472">Membrane</keyword>
<evidence type="ECO:0000256" key="2">
    <source>
        <dbReference type="ARBA" id="ARBA00022475"/>
    </source>
</evidence>
<dbReference type="AlphaFoldDB" id="A0A1A9HYD4"/>
<dbReference type="UniPathway" id="UPA00664"/>
<proteinExistence type="inferred from homology"/>
<dbReference type="GO" id="GO:0042158">
    <property type="term" value="P:lipoprotein biosynthetic process"/>
    <property type="evidence" value="ECO:0007669"/>
    <property type="project" value="UniProtKB-UniRule"/>
</dbReference>
<accession>A0A1A9HYD4</accession>
<feature type="transmembrane region" description="Helical" evidence="7">
    <location>
        <begin position="258"/>
        <end position="283"/>
    </location>
</feature>
<dbReference type="Pfam" id="PF01790">
    <property type="entry name" value="LGT"/>
    <property type="match status" value="1"/>
</dbReference>
<dbReference type="RefSeq" id="WP_066482983.1">
    <property type="nucleotide sequence ID" value="NZ_CP014639.1"/>
</dbReference>
<dbReference type="OrthoDB" id="871140at2"/>
<dbReference type="KEGG" id="csaz:Cs308_0884"/>
<dbReference type="PATRIC" id="fig|1806891.3.peg.876"/>
<dbReference type="HAMAP" id="MF_01147">
    <property type="entry name" value="Lgt"/>
    <property type="match status" value="1"/>
</dbReference>
<keyword evidence="5 7" id="KW-1133">Transmembrane helix</keyword>
<evidence type="ECO:0000313" key="9">
    <source>
        <dbReference type="Proteomes" id="UP000078162"/>
    </source>
</evidence>
<comment type="subcellular location">
    <subcellularLocation>
        <location evidence="7">Cell membrane</location>
        <topology evidence="7">Multi-pass membrane protein</topology>
    </subcellularLocation>
</comment>
<dbReference type="Proteomes" id="UP000078162">
    <property type="component" value="Chromosome"/>
</dbReference>
<keyword evidence="8" id="KW-0449">Lipoprotein</keyword>
<feature type="transmembrane region" description="Helical" evidence="7">
    <location>
        <begin position="72"/>
        <end position="95"/>
    </location>
</feature>
<keyword evidence="4 7" id="KW-0812">Transmembrane</keyword>
<evidence type="ECO:0000256" key="6">
    <source>
        <dbReference type="ARBA" id="ARBA00023136"/>
    </source>
</evidence>
<sequence length="292" mass="32913">MQAIVAAINWTYSKVLWTSKSFPLQLTWYGVFFTLGILLASILSIYLGLSYYNATYRIQFSKSDLKIAIENFALYSILFILPMARLAYVVFYGWSFYLEHPQEIIKVWHGGLASHGGIFGLILEAIIFTRKYRKKIPLLTFLFLMDLCGAVFGITAFLIRIGNLFNQEIIGKPTRLPWGIIFSNSVQGKSGVPVHPVQLYEGIGYLLLSGLLYFLTYKRYLKLGKGYVTAFACIGIALIRFCAEYVKTHQGTVVSENSLLTIGQILSFPLFVFGVVLGVVCFLRNRKGTSLI</sequence>
<feature type="transmembrane region" description="Helical" evidence="7">
    <location>
        <begin position="197"/>
        <end position="215"/>
    </location>
</feature>
<dbReference type="PANTHER" id="PTHR30589:SF0">
    <property type="entry name" value="PHOSPHATIDYLGLYCEROL--PROLIPOPROTEIN DIACYLGLYCERYL TRANSFERASE"/>
    <property type="match status" value="1"/>
</dbReference>
<evidence type="ECO:0000256" key="4">
    <source>
        <dbReference type="ARBA" id="ARBA00022692"/>
    </source>
</evidence>
<protein>
    <recommendedName>
        <fullName evidence="7">Phosphatidylglycerol--prolipoprotein diacylglyceryl transferase</fullName>
        <ecNumber evidence="7">2.5.1.145</ecNumber>
    </recommendedName>
</protein>
<organism evidence="8 9">
    <name type="scientific">Candidatus Chlamydia sanziniae</name>
    <dbReference type="NCBI Taxonomy" id="1806891"/>
    <lineage>
        <taxon>Bacteria</taxon>
        <taxon>Pseudomonadati</taxon>
        <taxon>Chlamydiota</taxon>
        <taxon>Chlamydiia</taxon>
        <taxon>Chlamydiales</taxon>
        <taxon>Chlamydiaceae</taxon>
        <taxon>Chlamydia/Chlamydophila group</taxon>
        <taxon>Chlamydia</taxon>
    </lineage>
</organism>
<keyword evidence="3 7" id="KW-0808">Transferase</keyword>
<feature type="transmembrane region" description="Helical" evidence="7">
    <location>
        <begin position="26"/>
        <end position="52"/>
    </location>
</feature>
<reference evidence="8 9" key="1">
    <citation type="submission" date="2016-03" db="EMBL/GenBank/DDBJ databases">
        <title>Culture-independent genomics supports pathogen discovery for uncultivable bacteria within the genus Chlamydia.</title>
        <authorList>
            <person name="Taylor-Brown A."/>
            <person name="Bachmann N.L."/>
            <person name="Borel N."/>
            <person name="Polkinghorne A."/>
        </authorList>
    </citation>
    <scope>NUCLEOTIDE SEQUENCE [LARGE SCALE GENOMIC DNA]</scope>
    <source>
        <strain evidence="8 9">2742-308</strain>
    </source>
</reference>
<feature type="binding site" evidence="7">
    <location>
        <position position="160"/>
    </location>
    <ligand>
        <name>a 1,2-diacyl-sn-glycero-3-phospho-(1'-sn-glycerol)</name>
        <dbReference type="ChEBI" id="CHEBI:64716"/>
    </ligand>
</feature>
<comment type="function">
    <text evidence="7">Catalyzes the transfer of the diacylglyceryl group from phosphatidylglycerol to the sulfhydryl group of the N-terminal cysteine of a prolipoprotein, the first step in the formation of mature lipoproteins.</text>
</comment>
<feature type="transmembrane region" description="Helical" evidence="7">
    <location>
        <begin position="107"/>
        <end position="126"/>
    </location>
</feature>
<keyword evidence="2 7" id="KW-1003">Cell membrane</keyword>